<dbReference type="EMBL" id="BMMP01000002">
    <property type="protein sequence ID" value="GGO44470.1"/>
    <property type="molecule type" value="Genomic_DNA"/>
</dbReference>
<protein>
    <recommendedName>
        <fullName evidence="3">GHMP kinase C-terminal domain-containing protein</fullName>
    </recommendedName>
</protein>
<proteinExistence type="predicted"/>
<gene>
    <name evidence="1" type="ORF">GCM10012287_10160</name>
</gene>
<sequence length="76" mass="7623">MLEICHDVGGLGLAVGHSGTTLGILLDSRDSSCTRKAMEAAQACGELAGNVAVYRTLSFPGAAAPTGSHAEILLPA</sequence>
<keyword evidence="2" id="KW-1185">Reference proteome</keyword>
<evidence type="ECO:0000313" key="1">
    <source>
        <dbReference type="EMBL" id="GGO44470.1"/>
    </source>
</evidence>
<name>A0ABQ2LXP5_9ACTN</name>
<comment type="caution">
    <text evidence="1">The sequence shown here is derived from an EMBL/GenBank/DDBJ whole genome shotgun (WGS) entry which is preliminary data.</text>
</comment>
<evidence type="ECO:0000313" key="2">
    <source>
        <dbReference type="Proteomes" id="UP000631535"/>
    </source>
</evidence>
<accession>A0ABQ2LXP5</accession>
<organism evidence="1 2">
    <name type="scientific">Streptomyces daqingensis</name>
    <dbReference type="NCBI Taxonomy" id="1472640"/>
    <lineage>
        <taxon>Bacteria</taxon>
        <taxon>Bacillati</taxon>
        <taxon>Actinomycetota</taxon>
        <taxon>Actinomycetes</taxon>
        <taxon>Kitasatosporales</taxon>
        <taxon>Streptomycetaceae</taxon>
        <taxon>Streptomyces</taxon>
    </lineage>
</organism>
<evidence type="ECO:0008006" key="3">
    <source>
        <dbReference type="Google" id="ProtNLM"/>
    </source>
</evidence>
<dbReference type="Proteomes" id="UP000631535">
    <property type="component" value="Unassembled WGS sequence"/>
</dbReference>
<reference evidence="2" key="1">
    <citation type="journal article" date="2019" name="Int. J. Syst. Evol. Microbiol.">
        <title>The Global Catalogue of Microorganisms (GCM) 10K type strain sequencing project: providing services to taxonomists for standard genome sequencing and annotation.</title>
        <authorList>
            <consortium name="The Broad Institute Genomics Platform"/>
            <consortium name="The Broad Institute Genome Sequencing Center for Infectious Disease"/>
            <person name="Wu L."/>
            <person name="Ma J."/>
        </authorList>
    </citation>
    <scope>NUCLEOTIDE SEQUENCE [LARGE SCALE GENOMIC DNA]</scope>
    <source>
        <strain evidence="2">CGMCC 4.7178</strain>
    </source>
</reference>
<dbReference type="RefSeq" id="WP_229711602.1">
    <property type="nucleotide sequence ID" value="NZ_BMMP01000002.1"/>
</dbReference>